<gene>
    <name evidence="4" type="primary">ttgI_1</name>
    <name evidence="4" type="ORF">Hsar01_03307</name>
</gene>
<keyword evidence="2" id="KW-0564">Palmitate</keyword>
<organism evidence="4 5">
    <name type="scientific">Haloferula sargassicola</name>
    <dbReference type="NCBI Taxonomy" id="490096"/>
    <lineage>
        <taxon>Bacteria</taxon>
        <taxon>Pseudomonadati</taxon>
        <taxon>Verrucomicrobiota</taxon>
        <taxon>Verrucomicrobiia</taxon>
        <taxon>Verrucomicrobiales</taxon>
        <taxon>Verrucomicrobiaceae</taxon>
        <taxon>Haloferula</taxon>
    </lineage>
</organism>
<sequence length="461" mass="49072">MFPAIKSIRLLPLLLLAGCMPSFQVPTTGPIPVAWKNAGRFPTAQPTRDLDRWWRSFDDPTLSRVIRAGLDGSSDIASALARVKEARANRKATAAALLPTLSGSAGASSSFTDRDGAARTTGQSYSTGLSASWEADLYGRTRSNIVAASANLGAAEENLNSVRASLAAEIAVAYVSLRANESRLEVLRRNIELQTETYQFTDWRLQAGEADQFEAGQAETSLVQSKAAIPALQQSIAQGKNLLARLCGRAPGGLDTLLAGSPDIPDPATRLAVGIPADTLRQRPDVRIAGYSLLAAVANTRAAEAERFPSLSLSGSLGLSSVSSGKIFNPEAVSGSILAGLAGPIFDAGRIRASIDASNARVDQSLEAYRSTVLLALSEVEDALIACRRIAERLAQLEKATRLARETDKLARQRYEAGEIDFLSVLDSQRTLLGLEDTLTSTHADRTVAYIRLYQALGGGY</sequence>
<dbReference type="EMBL" id="BAABRI010000020">
    <property type="protein sequence ID" value="GAA5484068.1"/>
    <property type="molecule type" value="Genomic_DNA"/>
</dbReference>
<dbReference type="RefSeq" id="WP_353568166.1">
    <property type="nucleotide sequence ID" value="NZ_BAABRI010000020.1"/>
</dbReference>
<name>A0ABP9UW19_9BACT</name>
<accession>A0ABP9UW19</accession>
<dbReference type="NCBIfam" id="TIGR01845">
    <property type="entry name" value="outer_NodT"/>
    <property type="match status" value="1"/>
</dbReference>
<evidence type="ECO:0000313" key="4">
    <source>
        <dbReference type="EMBL" id="GAA5484068.1"/>
    </source>
</evidence>
<comment type="subcellular location">
    <subcellularLocation>
        <location evidence="2">Cell membrane</location>
        <topology evidence="2">Lipid-anchor</topology>
    </subcellularLocation>
</comment>
<keyword evidence="2" id="KW-0812">Transmembrane</keyword>
<comment type="similarity">
    <text evidence="1 2">Belongs to the outer membrane factor (OMF) (TC 1.B.17) family.</text>
</comment>
<dbReference type="Gene3D" id="2.20.200.10">
    <property type="entry name" value="Outer membrane efflux proteins (OEP)"/>
    <property type="match status" value="1"/>
</dbReference>
<keyword evidence="2" id="KW-0449">Lipoprotein</keyword>
<reference evidence="4 5" key="1">
    <citation type="submission" date="2024-02" db="EMBL/GenBank/DDBJ databases">
        <title>Haloferula sargassicola NBRC 104335.</title>
        <authorList>
            <person name="Ichikawa N."/>
            <person name="Katano-Makiyama Y."/>
            <person name="Hidaka K."/>
        </authorList>
    </citation>
    <scope>NUCLEOTIDE SEQUENCE [LARGE SCALE GENOMIC DNA]</scope>
    <source>
        <strain evidence="4 5">NBRC 104335</strain>
    </source>
</reference>
<protein>
    <submittedName>
        <fullName evidence="4">Toluene efflux pump outer membrane protein TtgI</fullName>
    </submittedName>
</protein>
<keyword evidence="5" id="KW-1185">Reference proteome</keyword>
<evidence type="ECO:0000313" key="5">
    <source>
        <dbReference type="Proteomes" id="UP001476282"/>
    </source>
</evidence>
<dbReference type="PANTHER" id="PTHR30203:SF33">
    <property type="entry name" value="BLR4455 PROTEIN"/>
    <property type="match status" value="1"/>
</dbReference>
<dbReference type="Pfam" id="PF02321">
    <property type="entry name" value="OEP"/>
    <property type="match status" value="2"/>
</dbReference>
<evidence type="ECO:0000256" key="1">
    <source>
        <dbReference type="ARBA" id="ARBA00007613"/>
    </source>
</evidence>
<keyword evidence="2" id="KW-1134">Transmembrane beta strand</keyword>
<dbReference type="InterPro" id="IPR003423">
    <property type="entry name" value="OMP_efflux"/>
</dbReference>
<feature type="signal peptide" evidence="2">
    <location>
        <begin position="1"/>
        <end position="24"/>
    </location>
</feature>
<evidence type="ECO:0000256" key="2">
    <source>
        <dbReference type="RuleBase" id="RU362097"/>
    </source>
</evidence>
<dbReference type="InterPro" id="IPR010131">
    <property type="entry name" value="MdtP/NodT-like"/>
</dbReference>
<comment type="caution">
    <text evidence="4">The sequence shown here is derived from an EMBL/GenBank/DDBJ whole genome shotgun (WGS) entry which is preliminary data.</text>
</comment>
<dbReference type="Proteomes" id="UP001476282">
    <property type="component" value="Unassembled WGS sequence"/>
</dbReference>
<keyword evidence="2" id="KW-0732">Signal</keyword>
<dbReference type="Gene3D" id="1.20.1600.10">
    <property type="entry name" value="Outer membrane efflux proteins (OEP)"/>
    <property type="match status" value="1"/>
</dbReference>
<feature type="region of interest" description="Disordered" evidence="3">
    <location>
        <begin position="104"/>
        <end position="123"/>
    </location>
</feature>
<keyword evidence="2" id="KW-0472">Membrane</keyword>
<proteinExistence type="inferred from homology"/>
<dbReference type="PANTHER" id="PTHR30203">
    <property type="entry name" value="OUTER MEMBRANE CATION EFFLUX PROTEIN"/>
    <property type="match status" value="1"/>
</dbReference>
<evidence type="ECO:0000256" key="3">
    <source>
        <dbReference type="SAM" id="MobiDB-lite"/>
    </source>
</evidence>
<dbReference type="SUPFAM" id="SSF56954">
    <property type="entry name" value="Outer membrane efflux proteins (OEP)"/>
    <property type="match status" value="1"/>
</dbReference>
<feature type="chain" id="PRO_5044959910" evidence="2">
    <location>
        <begin position="25"/>
        <end position="461"/>
    </location>
</feature>